<dbReference type="Proteomes" id="UP000180088">
    <property type="component" value="Unassembled WGS sequence"/>
</dbReference>
<feature type="chain" id="PRO_5010316809" description="DUF4410 domain-containing protein" evidence="1">
    <location>
        <begin position="19"/>
        <end position="160"/>
    </location>
</feature>
<gene>
    <name evidence="3" type="ORF">BI344_20230</name>
    <name evidence="2" type="ORF">BI347_08750</name>
</gene>
<evidence type="ECO:0000313" key="3">
    <source>
        <dbReference type="EMBL" id="OHX18440.1"/>
    </source>
</evidence>
<evidence type="ECO:0000256" key="1">
    <source>
        <dbReference type="SAM" id="SignalP"/>
    </source>
</evidence>
<name>A0A1S1X2Z6_9NEIS</name>
<accession>A0A1S1X2Z6</accession>
<evidence type="ECO:0000313" key="2">
    <source>
        <dbReference type="EMBL" id="OHX13596.1"/>
    </source>
</evidence>
<evidence type="ECO:0008006" key="6">
    <source>
        <dbReference type="Google" id="ProtNLM"/>
    </source>
</evidence>
<protein>
    <recommendedName>
        <fullName evidence="6">DUF4410 domain-containing protein</fullName>
    </recommendedName>
</protein>
<dbReference type="OrthoDB" id="5703702at2"/>
<organism evidence="2 4">
    <name type="scientific">Chromobacterium sphagni</name>
    <dbReference type="NCBI Taxonomy" id="1903179"/>
    <lineage>
        <taxon>Bacteria</taxon>
        <taxon>Pseudomonadati</taxon>
        <taxon>Pseudomonadota</taxon>
        <taxon>Betaproteobacteria</taxon>
        <taxon>Neisseriales</taxon>
        <taxon>Chromobacteriaceae</taxon>
        <taxon>Chromobacterium</taxon>
    </lineage>
</organism>
<dbReference type="Proteomes" id="UP000180280">
    <property type="component" value="Unassembled WGS sequence"/>
</dbReference>
<dbReference type="STRING" id="1903179.BI347_08750"/>
<keyword evidence="1" id="KW-0732">Signal</keyword>
<comment type="caution">
    <text evidence="2">The sequence shown here is derived from an EMBL/GenBank/DDBJ whole genome shotgun (WGS) entry which is preliminary data.</text>
</comment>
<dbReference type="EMBL" id="MKCS01000001">
    <property type="protein sequence ID" value="OHX13596.1"/>
    <property type="molecule type" value="Genomic_DNA"/>
</dbReference>
<dbReference type="AlphaFoldDB" id="A0A1S1X2Z6"/>
<dbReference type="RefSeq" id="WP_071114194.1">
    <property type="nucleotide sequence ID" value="NZ_MKCS01000001.1"/>
</dbReference>
<reference evidence="4 5" key="1">
    <citation type="submission" date="2016-09" db="EMBL/GenBank/DDBJ databases">
        <title>Chromobacterium muskegensis sp. nov., an insecticidal bacterium isolated from Sphagnum bogs.</title>
        <authorList>
            <person name="Sparks M.E."/>
            <person name="Blackburn M.B."/>
            <person name="Gundersen-Rindal D.E."/>
            <person name="Mitchell A."/>
            <person name="Farrar R."/>
            <person name="Kuhar D."/>
        </authorList>
    </citation>
    <scope>NUCLEOTIDE SEQUENCE [LARGE SCALE GENOMIC DNA]</scope>
    <source>
        <strain evidence="3 5">14B-1</strain>
        <strain evidence="2 4">37-2</strain>
    </source>
</reference>
<dbReference type="EMBL" id="MKCT01000059">
    <property type="protein sequence ID" value="OHX18440.1"/>
    <property type="molecule type" value="Genomic_DNA"/>
</dbReference>
<proteinExistence type="predicted"/>
<keyword evidence="5" id="KW-1185">Reference proteome</keyword>
<evidence type="ECO:0000313" key="4">
    <source>
        <dbReference type="Proteomes" id="UP000180088"/>
    </source>
</evidence>
<sequence>MKKLVFAGLMAVANVCLADGAVVKVSPAAQYIDPVRINANIRNECTLPEAQSAASLKGLAEAGVSAEAAPEDQLKQSGYYLKLRLENVVSMGNAFIGHHKSVSMVAKLYKNGKLVDTFTGSRDSMGGIMGGFKGSCSVLERCSQTLGKDLAVWVKSKLDS</sequence>
<feature type="signal peptide" evidence="1">
    <location>
        <begin position="1"/>
        <end position="18"/>
    </location>
</feature>
<evidence type="ECO:0000313" key="5">
    <source>
        <dbReference type="Proteomes" id="UP000180280"/>
    </source>
</evidence>